<accession>A0A1L4D2M1</accession>
<dbReference type="AlphaFoldDB" id="A0A1L4D2M1"/>
<proteinExistence type="predicted"/>
<dbReference type="KEGG" id="saqi:AXG55_11215"/>
<sequence>MGKKITCLGFYGASEALMGIEIPEISQGMHSYIPLYNDTVFSFTDVDHPHLPPLSFEELKKEGEYYINISSLSGFIQYALKDCIKITSISPYLTFQVLGRQDADLNLVSERISQKTVTEIIAELQNKIQCHIDHYFVYPIIQENCSYYGWILFSDNISIEKSCLIANIFDELLILRSNNYKKYRLIQNLIAVPKVKIIPKHLIQKYFERNSGKGQFKMKTIFKSHLEFEKFWKSEISDLERYL</sequence>
<evidence type="ECO:0000313" key="2">
    <source>
        <dbReference type="EMBL" id="APJ04446.1"/>
    </source>
</evidence>
<dbReference type="InterPro" id="IPR055377">
    <property type="entry name" value="GH3_M"/>
</dbReference>
<dbReference type="Pfam" id="PF23571">
    <property type="entry name" value="GH3_M"/>
    <property type="match status" value="1"/>
</dbReference>
<dbReference type="EMBL" id="CP017834">
    <property type="protein sequence ID" value="APJ04446.1"/>
    <property type="molecule type" value="Genomic_DNA"/>
</dbReference>
<dbReference type="STRING" id="1915309.AXG55_11215"/>
<dbReference type="Proteomes" id="UP000184731">
    <property type="component" value="Chromosome"/>
</dbReference>
<evidence type="ECO:0000313" key="3">
    <source>
        <dbReference type="Proteomes" id="UP000184731"/>
    </source>
</evidence>
<keyword evidence="3" id="KW-1185">Reference proteome</keyword>
<organism evidence="2 3">
    <name type="scientific">Silvanigrella aquatica</name>
    <dbReference type="NCBI Taxonomy" id="1915309"/>
    <lineage>
        <taxon>Bacteria</taxon>
        <taxon>Pseudomonadati</taxon>
        <taxon>Bdellovibrionota</taxon>
        <taxon>Oligoflexia</taxon>
        <taxon>Silvanigrellales</taxon>
        <taxon>Silvanigrellaceae</taxon>
        <taxon>Silvanigrella</taxon>
    </lineage>
</organism>
<evidence type="ECO:0000259" key="1">
    <source>
        <dbReference type="Pfam" id="PF23571"/>
    </source>
</evidence>
<protein>
    <recommendedName>
        <fullName evidence="1">GH3 middle domain-containing protein</fullName>
    </recommendedName>
</protein>
<name>A0A1L4D2M1_9BACT</name>
<feature type="domain" description="GH3 middle" evidence="1">
    <location>
        <begin position="43"/>
        <end position="95"/>
    </location>
</feature>
<reference evidence="2 3" key="1">
    <citation type="submission" date="2016-10" db="EMBL/GenBank/DDBJ databases">
        <title>Silvanigrella aquatica sp. nov., isolated from a freshwater lake located in the Black Forest, Germany, description of Silvanigrellaceae fam. nov., Silvanigrellales ord. nov., reclassification of the order Bdellovibrionales in the class Oligoflexia, reclassification of the families Bacteriovoracaceae and Halobacteriovoraceae in the new order Bacteriovoracales ord. nov., and reclassification of the family Pseudobacteriovoracaceae in the order Oligoflexiales.</title>
        <authorList>
            <person name="Hahn M.W."/>
            <person name="Schmidt J."/>
            <person name="Koll U."/>
            <person name="Rohde M."/>
            <person name="Verbag S."/>
            <person name="Pitt A."/>
            <person name="Nakai R."/>
            <person name="Naganuma T."/>
            <person name="Lang E."/>
        </authorList>
    </citation>
    <scope>NUCLEOTIDE SEQUENCE [LARGE SCALE GENOMIC DNA]</scope>
    <source>
        <strain evidence="2 3">MWH-Nonnen-W8red</strain>
    </source>
</reference>
<gene>
    <name evidence="2" type="ORF">AXG55_11215</name>
</gene>